<protein>
    <submittedName>
        <fullName evidence="2">Transcriptional regulator</fullName>
    </submittedName>
</protein>
<name>A0A4U5WSU1_STRGB</name>
<organism evidence="2 3">
    <name type="scientific">Streptomyces galbus</name>
    <dbReference type="NCBI Taxonomy" id="33898"/>
    <lineage>
        <taxon>Bacteria</taxon>
        <taxon>Bacillati</taxon>
        <taxon>Actinomycetota</taxon>
        <taxon>Actinomycetes</taxon>
        <taxon>Kitasatosporales</taxon>
        <taxon>Streptomycetaceae</taxon>
        <taxon>Streptomyces</taxon>
    </lineage>
</organism>
<evidence type="ECO:0000313" key="2">
    <source>
        <dbReference type="EMBL" id="TKT05444.1"/>
    </source>
</evidence>
<sequence>MAASRSRQEKERPLCYWPWRRPARGVGAAHVGAGLNGRTQQGGTHMNTSMTTVASRAPRVEKGLVHKHDAGQVLLSGLERLGPDEFLIAADWTDTAGLGDGAVLLTETIRQTFPLLSHAGYDVPFGHRLAWSEYRYALNLPSLRENGIGGRPDLHIRCYDVIRRRERVTGLSLHITVVRDGEQLATAHTRFTIQPPAIYDRLRGPRGDAHRMLELARSRPLPPPVAGAGEEFRDVVLSPTDATDRWQLRIDTHHPMYFDHPGDHAPGILLLEAAKQAVRTLRHPRVGVAEAMETVFHRYVELDSPCWVDAQLLPDDQLGRARFLVTMHQEGRLCFTALVSVAKQEPGREQARPAAG</sequence>
<dbReference type="InterPro" id="IPR047757">
    <property type="entry name" value="AfsA-like"/>
</dbReference>
<dbReference type="Pfam" id="PF03756">
    <property type="entry name" value="AfsA"/>
    <property type="match status" value="2"/>
</dbReference>
<gene>
    <name evidence="2" type="ORF">E4U92_30535</name>
</gene>
<reference evidence="2 3" key="1">
    <citation type="submission" date="2019-04" db="EMBL/GenBank/DDBJ databases">
        <title>Streptomyces lasaliensis sp.nov., an Actinomycete isolated from soil which produces the polyether antibiotic lasalocid.</title>
        <authorList>
            <person name="Erwin G."/>
            <person name="Haber C."/>
        </authorList>
    </citation>
    <scope>NUCLEOTIDE SEQUENCE [LARGE SCALE GENOMIC DNA]</scope>
    <source>
        <strain evidence="2 3">DSM 40089</strain>
    </source>
</reference>
<dbReference type="AlphaFoldDB" id="A0A4U5WSU1"/>
<dbReference type="GO" id="GO:0016740">
    <property type="term" value="F:transferase activity"/>
    <property type="evidence" value="ECO:0007669"/>
    <property type="project" value="InterPro"/>
</dbReference>
<evidence type="ECO:0000259" key="1">
    <source>
        <dbReference type="Pfam" id="PF03756"/>
    </source>
</evidence>
<feature type="domain" description="A-factor biosynthesis hotdog" evidence="1">
    <location>
        <begin position="244"/>
        <end position="338"/>
    </location>
</feature>
<feature type="domain" description="A-factor biosynthesis hotdog" evidence="1">
    <location>
        <begin position="64"/>
        <end position="192"/>
    </location>
</feature>
<proteinExistence type="predicted"/>
<evidence type="ECO:0000313" key="3">
    <source>
        <dbReference type="Proteomes" id="UP000308632"/>
    </source>
</evidence>
<accession>A0A4U5WSU1</accession>
<dbReference type="InterPro" id="IPR005509">
    <property type="entry name" value="AfsA_hotdog_dom"/>
</dbReference>
<comment type="caution">
    <text evidence="2">The sequence shown here is derived from an EMBL/GenBank/DDBJ whole genome shotgun (WGS) entry which is preliminary data.</text>
</comment>
<dbReference type="EMBL" id="SZPR01000030">
    <property type="protein sequence ID" value="TKT05444.1"/>
    <property type="molecule type" value="Genomic_DNA"/>
</dbReference>
<dbReference type="Proteomes" id="UP000308632">
    <property type="component" value="Unassembled WGS sequence"/>
</dbReference>
<dbReference type="NCBIfam" id="NF041195">
    <property type="entry name" value="ScbA_BarX_GamBu"/>
    <property type="match status" value="1"/>
</dbReference>